<feature type="compositionally biased region" description="Acidic residues" evidence="5">
    <location>
        <begin position="466"/>
        <end position="475"/>
    </location>
</feature>
<reference evidence="7" key="2">
    <citation type="submission" date="2025-08" db="UniProtKB">
        <authorList>
            <consortium name="Ensembl"/>
        </authorList>
    </citation>
    <scope>IDENTIFICATION</scope>
</reference>
<dbReference type="SMART" id="SM00674">
    <property type="entry name" value="CENPB"/>
    <property type="match status" value="1"/>
</dbReference>
<feature type="domain" description="HTH CENPB-type" evidence="6">
    <location>
        <begin position="79"/>
        <end position="146"/>
    </location>
</feature>
<dbReference type="GeneTree" id="ENSGT00940000154420"/>
<dbReference type="InterPro" id="IPR007889">
    <property type="entry name" value="HTH_Psq"/>
</dbReference>
<dbReference type="SUPFAM" id="SSF46689">
    <property type="entry name" value="Homeodomain-like"/>
    <property type="match status" value="2"/>
</dbReference>
<evidence type="ECO:0000259" key="6">
    <source>
        <dbReference type="PROSITE" id="PS51253"/>
    </source>
</evidence>
<dbReference type="Pfam" id="PF03221">
    <property type="entry name" value="HTH_Tnp_Tc5"/>
    <property type="match status" value="1"/>
</dbReference>
<dbReference type="PROSITE" id="PS51253">
    <property type="entry name" value="HTH_CENPB"/>
    <property type="match status" value="1"/>
</dbReference>
<dbReference type="AlphaFoldDB" id="A0A8C4RZI9"/>
<dbReference type="PANTHER" id="PTHR19303:SF56">
    <property type="entry name" value="TIGGER TRANSPOSABLE ELEMENT-DERIVED PROTEIN 5"/>
    <property type="match status" value="1"/>
</dbReference>
<reference evidence="7" key="3">
    <citation type="submission" date="2025-09" db="UniProtKB">
        <authorList>
            <consortium name="Ensembl"/>
        </authorList>
    </citation>
    <scope>IDENTIFICATION</scope>
</reference>
<evidence type="ECO:0000256" key="3">
    <source>
        <dbReference type="ARBA" id="ARBA00023125"/>
    </source>
</evidence>
<dbReference type="Gene3D" id="1.10.10.60">
    <property type="entry name" value="Homeodomain-like"/>
    <property type="match status" value="1"/>
</dbReference>
<name>A0A8C4RZI9_ERPCA</name>
<reference evidence="7" key="1">
    <citation type="submission" date="2021-06" db="EMBL/GenBank/DDBJ databases">
        <authorList>
            <consortium name="Wellcome Sanger Institute Data Sharing"/>
        </authorList>
    </citation>
    <scope>NUCLEOTIDE SEQUENCE [LARGE SCALE GENOMIC DNA]</scope>
</reference>
<dbReference type="InterPro" id="IPR004875">
    <property type="entry name" value="DDE_SF_endonuclease_dom"/>
</dbReference>
<comment type="similarity">
    <text evidence="2">Belongs to the tigger transposable element derived protein family.</text>
</comment>
<dbReference type="InterPro" id="IPR036397">
    <property type="entry name" value="RNaseH_sf"/>
</dbReference>
<dbReference type="PANTHER" id="PTHR19303">
    <property type="entry name" value="TRANSPOSON"/>
    <property type="match status" value="1"/>
</dbReference>
<dbReference type="InterPro" id="IPR036388">
    <property type="entry name" value="WH-like_DNA-bd_sf"/>
</dbReference>
<gene>
    <name evidence="7" type="primary">LOC114663794</name>
</gene>
<evidence type="ECO:0000256" key="4">
    <source>
        <dbReference type="ARBA" id="ARBA00023242"/>
    </source>
</evidence>
<keyword evidence="4" id="KW-0539">Nucleus</keyword>
<dbReference type="GO" id="GO:0003677">
    <property type="term" value="F:DNA binding"/>
    <property type="evidence" value="ECO:0007669"/>
    <property type="project" value="UniProtKB-KW"/>
</dbReference>
<accession>A0A8C4RZI9</accession>
<sequence>SRQAHHICFKKFYAMSNKRKHASYDVQQKLDVIERIQNGETRIKVSRELGVPESTLRAWIKDENKLRTFLDELDEGGLRRKRARTAKDPELDKATFNAFCEARNNGIPISGPVIQAQAEKLYNPEFTVSSGWLKRWKQRHGISQVKINGEIKSADTVAAEEFIPKFQQFIEEQQLTEEMIYNADEMGLYYKILPDRTLAMKKDKTSKEGYKQIKDRVTMLFCCNWTGHHKLTPLCIGKFGSPRCFHNINMSSLPLDYDHSKNAWMTAAYFEKWFHQTFIPDVRRHLRSKGMEPRACLLLDNCPAHPPAETLKSRDGKIFVYYLPKNTMSKIQPLDQGIISVFKANYRREMIKSMVEEDKSVPMFLKTVRIKEALYLSESAWGAIKPETIQNCWTKALGGPIPENPTTVEEDEDEDFLGFSPEEVREAEQKLMSAVHSSVPVQEIPAAWSTIDDDVPIASSILAEENRDEDEEEDPVPVPPTRTADDAVKGLEVALEYYECVGDKVKTLQLKSLIRDAKMRASRNKKQADITSYFTKK</sequence>
<dbReference type="Gene3D" id="3.30.420.10">
    <property type="entry name" value="Ribonuclease H-like superfamily/Ribonuclease H"/>
    <property type="match status" value="1"/>
</dbReference>
<evidence type="ECO:0000256" key="2">
    <source>
        <dbReference type="ARBA" id="ARBA00010881"/>
    </source>
</evidence>
<dbReference type="Gene3D" id="1.10.10.10">
    <property type="entry name" value="Winged helix-like DNA-binding domain superfamily/Winged helix DNA-binding domain"/>
    <property type="match status" value="1"/>
</dbReference>
<dbReference type="InterPro" id="IPR050863">
    <property type="entry name" value="CenT-Element_Derived"/>
</dbReference>
<dbReference type="Pfam" id="PF03184">
    <property type="entry name" value="DDE_1"/>
    <property type="match status" value="1"/>
</dbReference>
<dbReference type="Ensembl" id="ENSECRT00000009670.1">
    <property type="protein sequence ID" value="ENSECRP00000009518.1"/>
    <property type="gene ID" value="ENSECRG00000006372.1"/>
</dbReference>
<keyword evidence="8" id="KW-1185">Reference proteome</keyword>
<evidence type="ECO:0000313" key="8">
    <source>
        <dbReference type="Proteomes" id="UP000694620"/>
    </source>
</evidence>
<evidence type="ECO:0000313" key="7">
    <source>
        <dbReference type="Ensembl" id="ENSECRP00000009518.1"/>
    </source>
</evidence>
<dbReference type="Pfam" id="PF04218">
    <property type="entry name" value="CENP-B_N"/>
    <property type="match status" value="1"/>
</dbReference>
<dbReference type="GO" id="GO:0005634">
    <property type="term" value="C:nucleus"/>
    <property type="evidence" value="ECO:0007669"/>
    <property type="project" value="UniProtKB-SubCell"/>
</dbReference>
<proteinExistence type="inferred from homology"/>
<feature type="region of interest" description="Disordered" evidence="5">
    <location>
        <begin position="462"/>
        <end position="483"/>
    </location>
</feature>
<organism evidence="7 8">
    <name type="scientific">Erpetoichthys calabaricus</name>
    <name type="common">Rope fish</name>
    <name type="synonym">Calamoichthys calabaricus</name>
    <dbReference type="NCBI Taxonomy" id="27687"/>
    <lineage>
        <taxon>Eukaryota</taxon>
        <taxon>Metazoa</taxon>
        <taxon>Chordata</taxon>
        <taxon>Craniata</taxon>
        <taxon>Vertebrata</taxon>
        <taxon>Euteleostomi</taxon>
        <taxon>Actinopterygii</taxon>
        <taxon>Polypteriformes</taxon>
        <taxon>Polypteridae</taxon>
        <taxon>Erpetoichthys</taxon>
    </lineage>
</organism>
<dbReference type="InterPro" id="IPR009057">
    <property type="entry name" value="Homeodomain-like_sf"/>
</dbReference>
<comment type="subcellular location">
    <subcellularLocation>
        <location evidence="1">Nucleus</location>
    </subcellularLocation>
</comment>
<keyword evidence="3" id="KW-0238">DNA-binding</keyword>
<dbReference type="InterPro" id="IPR006600">
    <property type="entry name" value="HTH_CenpB_DNA-bd_dom"/>
</dbReference>
<evidence type="ECO:0000256" key="5">
    <source>
        <dbReference type="SAM" id="MobiDB-lite"/>
    </source>
</evidence>
<protein>
    <submittedName>
        <fullName evidence="7">Jerky protein homolog-like</fullName>
    </submittedName>
</protein>
<dbReference type="Proteomes" id="UP000694620">
    <property type="component" value="Chromosome 8"/>
</dbReference>
<evidence type="ECO:0000256" key="1">
    <source>
        <dbReference type="ARBA" id="ARBA00004123"/>
    </source>
</evidence>